<dbReference type="Proteomes" id="UP000594455">
    <property type="component" value="Chromosome"/>
</dbReference>
<accession>A0A7T1AZP3</accession>
<proteinExistence type="predicted"/>
<name>A0A7T1AZP3_9STAP</name>
<keyword evidence="2" id="KW-1185">Reference proteome</keyword>
<dbReference type="AlphaFoldDB" id="A0A7T1AZP3"/>
<gene>
    <name evidence="1" type="ORF">ISP08_11970</name>
</gene>
<dbReference type="RefSeq" id="WP_195718772.1">
    <property type="nucleotide sequence ID" value="NZ_CP064056.1"/>
</dbReference>
<reference evidence="1 2" key="1">
    <citation type="submission" date="2020-10" db="EMBL/GenBank/DDBJ databases">
        <title>Closed genome sequences of Staphylococcus lloydii sp. nov. and Staphylococcus durrellii sp. nov. Isolated from Captive Fruit Bats (Pteropus livingstonii).</title>
        <authorList>
            <person name="Fountain K."/>
        </authorList>
    </citation>
    <scope>NUCLEOTIDE SEQUENCE [LARGE SCALE GENOMIC DNA]</scope>
    <source>
        <strain evidence="1 2">23_2_7_LY</strain>
    </source>
</reference>
<dbReference type="EMBL" id="CP064056">
    <property type="protein sequence ID" value="QPM75018.1"/>
    <property type="molecule type" value="Genomic_DNA"/>
</dbReference>
<evidence type="ECO:0000313" key="2">
    <source>
        <dbReference type="Proteomes" id="UP000594455"/>
    </source>
</evidence>
<dbReference type="KEGG" id="sllo:ISP08_11970"/>
<protein>
    <submittedName>
        <fullName evidence="1">Capsid protein</fullName>
    </submittedName>
</protein>
<sequence length="311" mass="33866">MAVENNLIDVEALGEAKSIDFANKMGERLNKLFEALGITNKIPMNVGSALKQYRFNVIESEAPNGNVEEGEIIPLTKVERELVNITELEFRKFRKSTSAEAIQSHGYDLAINRTDAELIRYVQKKFRTDFFKTIDDAVNNSDRTNTEALSGKNLQGALSRGRANLSVLLDDEVTPIALVNPNDVAGHLADGFINSNGSQFGLNLLTPYVGVQVIEFADVPQGTVYMTTAENLNVAYANPQGEMSRAFNFASDQTGFVGVIHDIQPQRLTADTVYASAISMFPENVDAVVAVSIDKSTDDTTADSGSTSETV</sequence>
<evidence type="ECO:0000313" key="1">
    <source>
        <dbReference type="EMBL" id="QPM75018.1"/>
    </source>
</evidence>
<organism evidence="1 2">
    <name type="scientific">Staphylococcus lloydii</name>
    <dbReference type="NCBI Taxonomy" id="2781774"/>
    <lineage>
        <taxon>Bacteria</taxon>
        <taxon>Bacillati</taxon>
        <taxon>Bacillota</taxon>
        <taxon>Bacilli</taxon>
        <taxon>Bacillales</taxon>
        <taxon>Staphylococcaceae</taxon>
        <taxon>Staphylococcus</taxon>
    </lineage>
</organism>